<gene>
    <name evidence="2" type="ORF">J2Z49_001619</name>
</gene>
<organism evidence="2 3">
    <name type="scientific">Desulfofundulus luciae</name>
    <dbReference type="NCBI Taxonomy" id="74702"/>
    <lineage>
        <taxon>Bacteria</taxon>
        <taxon>Bacillati</taxon>
        <taxon>Bacillota</taxon>
        <taxon>Clostridia</taxon>
        <taxon>Eubacteriales</taxon>
        <taxon>Peptococcaceae</taxon>
        <taxon>Desulfofundulus</taxon>
    </lineage>
</organism>
<protein>
    <submittedName>
        <fullName evidence="2">N-methylhydantoinase B</fullName>
        <ecNumber evidence="2">3.5.2.14</ecNumber>
    </submittedName>
</protein>
<reference evidence="2 3" key="1">
    <citation type="submission" date="2023-07" db="EMBL/GenBank/DDBJ databases">
        <title>Genomic Encyclopedia of Type Strains, Phase IV (KMG-IV): sequencing the most valuable type-strain genomes for metagenomic binning, comparative biology and taxonomic classification.</title>
        <authorList>
            <person name="Goeker M."/>
        </authorList>
    </citation>
    <scope>NUCLEOTIDE SEQUENCE [LARGE SCALE GENOMIC DNA]</scope>
    <source>
        <strain evidence="2 3">DSM 12396</strain>
    </source>
</reference>
<dbReference type="InterPro" id="IPR045079">
    <property type="entry name" value="Oxoprolinase-like"/>
</dbReference>
<dbReference type="EMBL" id="JAUSUX010000010">
    <property type="protein sequence ID" value="MDQ0286505.1"/>
    <property type="molecule type" value="Genomic_DNA"/>
</dbReference>
<evidence type="ECO:0000259" key="1">
    <source>
        <dbReference type="Pfam" id="PF02538"/>
    </source>
</evidence>
<keyword evidence="3" id="KW-1185">Reference proteome</keyword>
<keyword evidence="2" id="KW-0378">Hydrolase</keyword>
<dbReference type="InterPro" id="IPR003692">
    <property type="entry name" value="Hydantoinase_B"/>
</dbReference>
<sequence length="580" mass="63007">MAKVDPFTRENIAQGLIAAAEEMFLTWGRTSQSTIIYEVLDYACGLTDARGNLIAQANGVTGFLGAITYSVISTLEKFGLENLKPGDIILTNDPFTGSGTHLCDVSAVLPIFYDGELVAFAANKGHWNEIGGKNLGSWSTNATEIYQEGLQFPVIKIYEEGKLNEAVRDMIAANCRTPDMTLGDLYAQTASLRIAEKRVLELFDKYGKDAVMESIETLLENGRKLALKELAKMPKGTFEAESYIDANANGLGDVYIKVKVTITDDNFVVDLTESGDQIAAPINCTRFGAYSAGRIIYHALLNPDAEPNEGFYSPLKVIVREGSVFAAVRPAPVSTNWEALSHITDLVAKALAPVIPERITAGHFLSIIGTILAGIEDDTGQPFVLCEPQAGGWGAGYNKDGENGLVAIADGETYMIPVEVAEYKYPIIVEQYAFNLSTGAGKFRGGCGLIRDYRLLNSNAELTTIVSRHRIPPWGFAGGKDGSPNVVEIHPADGSEPIIGATFSNYPMRKGDLVRFISGCGGGYGDPLARPVEKVWQDVKDEYITIETAAREYGVIIDPVTLEIDRGKTEKLREEMSRQN</sequence>
<dbReference type="PANTHER" id="PTHR11365">
    <property type="entry name" value="5-OXOPROLINASE RELATED"/>
    <property type="match status" value="1"/>
</dbReference>
<dbReference type="EC" id="3.5.2.14" evidence="2"/>
<evidence type="ECO:0000313" key="2">
    <source>
        <dbReference type="EMBL" id="MDQ0286505.1"/>
    </source>
</evidence>
<dbReference type="GO" id="GO:0047423">
    <property type="term" value="F:N-methylhydantoinase (ATP-hydrolyzing) activity"/>
    <property type="evidence" value="ECO:0007669"/>
    <property type="project" value="UniProtKB-EC"/>
</dbReference>
<dbReference type="RefSeq" id="WP_307401735.1">
    <property type="nucleotide sequence ID" value="NZ_JAUSUX010000010.1"/>
</dbReference>
<proteinExistence type="predicted"/>
<evidence type="ECO:0000313" key="3">
    <source>
        <dbReference type="Proteomes" id="UP001225644"/>
    </source>
</evidence>
<feature type="domain" description="Hydantoinase B/oxoprolinase" evidence="1">
    <location>
        <begin position="5"/>
        <end position="527"/>
    </location>
</feature>
<name>A0ABU0B1A8_9FIRM</name>
<dbReference type="Pfam" id="PF02538">
    <property type="entry name" value="Hydantoinase_B"/>
    <property type="match status" value="1"/>
</dbReference>
<dbReference type="PANTHER" id="PTHR11365:SF23">
    <property type="entry name" value="HYPOTHETICAL 5-OXOPROLINASE (EUROFUNG)-RELATED"/>
    <property type="match status" value="1"/>
</dbReference>
<accession>A0ABU0B1A8</accession>
<comment type="caution">
    <text evidence="2">The sequence shown here is derived from an EMBL/GenBank/DDBJ whole genome shotgun (WGS) entry which is preliminary data.</text>
</comment>
<dbReference type="Proteomes" id="UP001225644">
    <property type="component" value="Unassembled WGS sequence"/>
</dbReference>